<proteinExistence type="inferred from homology"/>
<keyword evidence="8" id="KW-1185">Reference proteome</keyword>
<dbReference type="AlphaFoldDB" id="A0A238FQC8"/>
<name>A0A238FQC8_9BASI</name>
<dbReference type="PANTHER" id="PTHR15565">
    <property type="entry name" value="AATF PROTEIN APOPTOSIS ANTAGONIZING TRANSCRIPTION FACTOR"/>
    <property type="match status" value="1"/>
</dbReference>
<dbReference type="GO" id="GO:0000462">
    <property type="term" value="P:maturation of SSU-rRNA from tricistronic rRNA transcript (SSU-rRNA, 5.8S rRNA, LSU-rRNA)"/>
    <property type="evidence" value="ECO:0007669"/>
    <property type="project" value="TreeGrafter"/>
</dbReference>
<dbReference type="EMBL" id="FMSP01000024">
    <property type="protein sequence ID" value="SCV74989.1"/>
    <property type="molecule type" value="Genomic_DNA"/>
</dbReference>
<dbReference type="InterPro" id="IPR012617">
    <property type="entry name" value="AATF_C"/>
</dbReference>
<evidence type="ECO:0000259" key="6">
    <source>
        <dbReference type="Pfam" id="PF13339"/>
    </source>
</evidence>
<accession>A0A238FQC8</accession>
<dbReference type="STRING" id="269621.A0A238FQC8"/>
<sequence length="518" mass="57741">MSKRLTLAEQLAQIAEPAPQDFDPEDSYATYANERRTGERADLEAGRAEYLQVGPGGLRKKGEALVDSKYDGKKGSRQTMFGGESDDDEDHGEDDDEDDEDVDEDDDGSEESGGEGDDFDDLVGSEDSQEFASADHDDDDDDDQDDVPPAASTSKKQASLSKVPTKYSAGKGKSADERAMISQLRTAAHADVEKGLDVKKQLSFCDSVLESRIKLQRAVTAINVLPRPNNAEMYYKRVEDERERARLEVEALNEELFKLRSSMLKGKEQVQLPTNLGHTRKRQRNPDSTQEYFAATVKDLAAIEAALEPFLRTTITKWSDKVLAASGLAIGKHKKFKAVNQNTMAQIENALGPLERERLVKRTRLRRATDRPVVGQADLGTLEGEKIPADDEVFDDGDFYQQLLRDVIESRMLDLDDPTLESLRQATARSKKQKKVVDTRASKGRKIRYHVHEKMQNFMVPIEASGWHEEQVDELFASLLGRSAPQVKLIEDELRKASTGRNASTSETVDVGSLRIFG</sequence>
<dbReference type="OrthoDB" id="5783963at2759"/>
<feature type="domain" description="AATF leucine zipper-containing" evidence="6">
    <location>
        <begin position="191"/>
        <end position="321"/>
    </location>
</feature>
<evidence type="ECO:0000256" key="1">
    <source>
        <dbReference type="ARBA" id="ARBA00008966"/>
    </source>
</evidence>
<feature type="coiled-coil region" evidence="3">
    <location>
        <begin position="235"/>
        <end position="262"/>
    </location>
</feature>
<dbReference type="Pfam" id="PF08164">
    <property type="entry name" value="TRAUB"/>
    <property type="match status" value="1"/>
</dbReference>
<reference evidence="8" key="1">
    <citation type="submission" date="2016-09" db="EMBL/GenBank/DDBJ databases">
        <authorList>
            <person name="Jeantristanb JTB J.-T."/>
            <person name="Ricardo R."/>
        </authorList>
    </citation>
    <scope>NUCLEOTIDE SEQUENCE [LARGE SCALE GENOMIC DNA]</scope>
</reference>
<evidence type="ECO:0000256" key="3">
    <source>
        <dbReference type="SAM" id="Coils"/>
    </source>
</evidence>
<protein>
    <recommendedName>
        <fullName evidence="2">Protein BFR2</fullName>
    </recommendedName>
</protein>
<feature type="compositionally biased region" description="Basic and acidic residues" evidence="4">
    <location>
        <begin position="60"/>
        <end position="74"/>
    </location>
</feature>
<evidence type="ECO:0000313" key="7">
    <source>
        <dbReference type="EMBL" id="SCV74989.1"/>
    </source>
</evidence>
<feature type="compositionally biased region" description="Polar residues" evidence="4">
    <location>
        <begin position="151"/>
        <end position="162"/>
    </location>
</feature>
<keyword evidence="3" id="KW-0175">Coiled coil</keyword>
<feature type="compositionally biased region" description="Acidic residues" evidence="4">
    <location>
        <begin position="84"/>
        <end position="129"/>
    </location>
</feature>
<feature type="domain" description="Apoptosis-antagonizing transcription factor C-terminal" evidence="5">
    <location>
        <begin position="400"/>
        <end position="480"/>
    </location>
</feature>
<comment type="similarity">
    <text evidence="1">Belongs to the AATF family.</text>
</comment>
<dbReference type="PANTHER" id="PTHR15565:SF0">
    <property type="entry name" value="PROTEIN AATF"/>
    <property type="match status" value="1"/>
</dbReference>
<feature type="compositionally biased region" description="Acidic residues" evidence="4">
    <location>
        <begin position="136"/>
        <end position="146"/>
    </location>
</feature>
<evidence type="ECO:0000256" key="4">
    <source>
        <dbReference type="SAM" id="MobiDB-lite"/>
    </source>
</evidence>
<evidence type="ECO:0000256" key="2">
    <source>
        <dbReference type="ARBA" id="ARBA00013850"/>
    </source>
</evidence>
<organism evidence="7 8">
    <name type="scientific">Microbotryum intermedium</name>
    <dbReference type="NCBI Taxonomy" id="269621"/>
    <lineage>
        <taxon>Eukaryota</taxon>
        <taxon>Fungi</taxon>
        <taxon>Dikarya</taxon>
        <taxon>Basidiomycota</taxon>
        <taxon>Pucciniomycotina</taxon>
        <taxon>Microbotryomycetes</taxon>
        <taxon>Microbotryales</taxon>
        <taxon>Microbotryaceae</taxon>
        <taxon>Microbotryum</taxon>
    </lineage>
</organism>
<dbReference type="Pfam" id="PF13339">
    <property type="entry name" value="AATF-Che1"/>
    <property type="match status" value="1"/>
</dbReference>
<dbReference type="GO" id="GO:0005730">
    <property type="term" value="C:nucleolus"/>
    <property type="evidence" value="ECO:0007669"/>
    <property type="project" value="TreeGrafter"/>
</dbReference>
<dbReference type="Proteomes" id="UP000198372">
    <property type="component" value="Unassembled WGS sequence"/>
</dbReference>
<feature type="region of interest" description="Disordered" evidence="4">
    <location>
        <begin position="54"/>
        <end position="174"/>
    </location>
</feature>
<dbReference type="InterPro" id="IPR025160">
    <property type="entry name" value="AATF"/>
</dbReference>
<gene>
    <name evidence="7" type="ORF">BQ2448_8018</name>
</gene>
<evidence type="ECO:0000259" key="5">
    <source>
        <dbReference type="Pfam" id="PF08164"/>
    </source>
</evidence>
<evidence type="ECO:0000313" key="8">
    <source>
        <dbReference type="Proteomes" id="UP000198372"/>
    </source>
</evidence>
<dbReference type="InterPro" id="IPR039223">
    <property type="entry name" value="AATF/Bfr2"/>
</dbReference>